<feature type="domain" description="3-hydroxyisobutyrate dehydrogenase-like NAD-binding" evidence="5">
    <location>
        <begin position="171"/>
        <end position="291"/>
    </location>
</feature>
<dbReference type="PIRSF" id="PIRSF000103">
    <property type="entry name" value="HIBADH"/>
    <property type="match status" value="1"/>
</dbReference>
<dbReference type="InterPro" id="IPR015815">
    <property type="entry name" value="HIBADH-related"/>
</dbReference>
<accession>A0A4V3HFV5</accession>
<evidence type="ECO:0000256" key="2">
    <source>
        <dbReference type="ARBA" id="ARBA00023027"/>
    </source>
</evidence>
<dbReference type="SUPFAM" id="SSF48179">
    <property type="entry name" value="6-phosphogluconate dehydrogenase C-terminal domain-like"/>
    <property type="match status" value="1"/>
</dbReference>
<dbReference type="EMBL" id="SORI01000022">
    <property type="protein sequence ID" value="TDY55872.1"/>
    <property type="molecule type" value="Genomic_DNA"/>
</dbReference>
<dbReference type="GO" id="GO:0051287">
    <property type="term" value="F:NAD binding"/>
    <property type="evidence" value="ECO:0007669"/>
    <property type="project" value="InterPro"/>
</dbReference>
<evidence type="ECO:0000313" key="6">
    <source>
        <dbReference type="EMBL" id="TDY55872.1"/>
    </source>
</evidence>
<dbReference type="GO" id="GO:0016491">
    <property type="term" value="F:oxidoreductase activity"/>
    <property type="evidence" value="ECO:0007669"/>
    <property type="project" value="UniProtKB-KW"/>
</dbReference>
<reference evidence="6 7" key="1">
    <citation type="submission" date="2019-03" db="EMBL/GenBank/DDBJ databases">
        <title>Genomic Encyclopedia of Type Strains, Phase IV (KMG-IV): sequencing the most valuable type-strain genomes for metagenomic binning, comparative biology and taxonomic classification.</title>
        <authorList>
            <person name="Goeker M."/>
        </authorList>
    </citation>
    <scope>NUCLEOTIDE SEQUENCE [LARGE SCALE GENOMIC DNA]</scope>
    <source>
        <strain evidence="6 7">DSM 25964</strain>
    </source>
</reference>
<sequence>MKPEKGKTVVGFAGLGVMGHSMAGHIMRGGYDLLVYNRSKAKALDMLTQGAVWKDDIHSLAEKSDVVITMVGFPADVEEVYLGERGLLAGARPGTVLIDMTTSSPDLAARIAAAGAEKGVPVLDAPVSGGDRGAREGTLSIMVGGDETVFNDMMPLFSLLGKNVVFQGGPGSGQHTKMANQIAIASNMMGVCEALAYSKKAGLDPEKVLSSISGGAAGSWSLSNLAPRILAGDFAPGFFVKHFIKDMKIALDEAERMGMDAAGLKKAFEQYGKVAALGLENEGTQALYKLYGD</sequence>
<organism evidence="6 7">
    <name type="scientific">Aminivibrio pyruvatiphilus</name>
    <dbReference type="NCBI Taxonomy" id="1005740"/>
    <lineage>
        <taxon>Bacteria</taxon>
        <taxon>Thermotogati</taxon>
        <taxon>Synergistota</taxon>
        <taxon>Synergistia</taxon>
        <taxon>Synergistales</taxon>
        <taxon>Aminobacteriaceae</taxon>
        <taxon>Aminivibrio</taxon>
    </lineage>
</organism>
<keyword evidence="1" id="KW-0560">Oxidoreductase</keyword>
<comment type="caution">
    <text evidence="6">The sequence shown here is derived from an EMBL/GenBank/DDBJ whole genome shotgun (WGS) entry which is preliminary data.</text>
</comment>
<evidence type="ECO:0000256" key="1">
    <source>
        <dbReference type="ARBA" id="ARBA00023002"/>
    </source>
</evidence>
<evidence type="ECO:0000259" key="5">
    <source>
        <dbReference type="Pfam" id="PF14833"/>
    </source>
</evidence>
<dbReference type="InterPro" id="IPR013328">
    <property type="entry name" value="6PGD_dom2"/>
</dbReference>
<keyword evidence="2" id="KW-0520">NAD</keyword>
<dbReference type="Proteomes" id="UP000295066">
    <property type="component" value="Unassembled WGS sequence"/>
</dbReference>
<dbReference type="InterPro" id="IPR006115">
    <property type="entry name" value="6PGDH_NADP-bd"/>
</dbReference>
<dbReference type="PANTHER" id="PTHR43060">
    <property type="entry name" value="3-HYDROXYISOBUTYRATE DEHYDROGENASE-LIKE 1, MITOCHONDRIAL-RELATED"/>
    <property type="match status" value="1"/>
</dbReference>
<dbReference type="AlphaFoldDB" id="A0A4V3HFV5"/>
<dbReference type="GO" id="GO:0050661">
    <property type="term" value="F:NADP binding"/>
    <property type="evidence" value="ECO:0007669"/>
    <property type="project" value="InterPro"/>
</dbReference>
<evidence type="ECO:0000256" key="3">
    <source>
        <dbReference type="PIRSR" id="PIRSR000103-1"/>
    </source>
</evidence>
<dbReference type="Gene3D" id="3.40.50.720">
    <property type="entry name" value="NAD(P)-binding Rossmann-like Domain"/>
    <property type="match status" value="1"/>
</dbReference>
<feature type="active site" evidence="3">
    <location>
        <position position="177"/>
    </location>
</feature>
<dbReference type="RefSeq" id="WP_133958921.1">
    <property type="nucleotide sequence ID" value="NZ_SORI01000022.1"/>
</dbReference>
<dbReference type="Pfam" id="PF14833">
    <property type="entry name" value="NAD_binding_11"/>
    <property type="match status" value="1"/>
</dbReference>
<dbReference type="PANTHER" id="PTHR43060:SF15">
    <property type="entry name" value="3-HYDROXYISOBUTYRATE DEHYDROGENASE-LIKE 1, MITOCHONDRIAL-RELATED"/>
    <property type="match status" value="1"/>
</dbReference>
<dbReference type="InterPro" id="IPR036291">
    <property type="entry name" value="NAD(P)-bd_dom_sf"/>
</dbReference>
<dbReference type="Gene3D" id="1.10.1040.10">
    <property type="entry name" value="N-(1-d-carboxylethyl)-l-norvaline Dehydrogenase, domain 2"/>
    <property type="match status" value="1"/>
</dbReference>
<feature type="domain" description="6-phosphogluconate dehydrogenase NADP-binding" evidence="4">
    <location>
        <begin position="10"/>
        <end position="166"/>
    </location>
</feature>
<dbReference type="Pfam" id="PF03446">
    <property type="entry name" value="NAD_binding_2"/>
    <property type="match status" value="1"/>
</dbReference>
<dbReference type="OrthoDB" id="9786703at2"/>
<name>A0A4V3HFV5_9BACT</name>
<dbReference type="SUPFAM" id="SSF51735">
    <property type="entry name" value="NAD(P)-binding Rossmann-fold domains"/>
    <property type="match status" value="1"/>
</dbReference>
<dbReference type="InterPro" id="IPR008927">
    <property type="entry name" value="6-PGluconate_DH-like_C_sf"/>
</dbReference>
<keyword evidence="7" id="KW-1185">Reference proteome</keyword>
<proteinExistence type="predicted"/>
<dbReference type="InterPro" id="IPR029154">
    <property type="entry name" value="HIBADH-like_NADP-bd"/>
</dbReference>
<gene>
    <name evidence="6" type="ORF">C8D99_12240</name>
</gene>
<protein>
    <submittedName>
        <fullName evidence="6">3-hydroxyisobutyrate dehydrogenase</fullName>
    </submittedName>
</protein>
<evidence type="ECO:0000313" key="7">
    <source>
        <dbReference type="Proteomes" id="UP000295066"/>
    </source>
</evidence>
<evidence type="ECO:0000259" key="4">
    <source>
        <dbReference type="Pfam" id="PF03446"/>
    </source>
</evidence>